<gene>
    <name evidence="2" type="ORF">G7066_04545</name>
</gene>
<evidence type="ECO:0000259" key="1">
    <source>
        <dbReference type="Pfam" id="PF13460"/>
    </source>
</evidence>
<dbReference type="RefSeq" id="WP_166331909.1">
    <property type="nucleotide sequence ID" value="NZ_CP049933.1"/>
</dbReference>
<dbReference type="InterPro" id="IPR016040">
    <property type="entry name" value="NAD(P)-bd_dom"/>
</dbReference>
<evidence type="ECO:0000313" key="2">
    <source>
        <dbReference type="EMBL" id="QIM19666.1"/>
    </source>
</evidence>
<feature type="domain" description="NAD(P)-binding" evidence="1">
    <location>
        <begin position="2"/>
        <end position="70"/>
    </location>
</feature>
<dbReference type="Pfam" id="PF13460">
    <property type="entry name" value="NAD_binding_10"/>
    <property type="match status" value="2"/>
</dbReference>
<evidence type="ECO:0000313" key="3">
    <source>
        <dbReference type="Proteomes" id="UP000503441"/>
    </source>
</evidence>
<reference evidence="2 3" key="1">
    <citation type="submission" date="2020-03" db="EMBL/GenBank/DDBJ databases">
        <title>Leucobacter sp. nov., isolated from beetles.</title>
        <authorList>
            <person name="Hyun D.-W."/>
            <person name="Bae J.-W."/>
        </authorList>
    </citation>
    <scope>NUCLEOTIDE SEQUENCE [LARGE SCALE GENOMIC DNA]</scope>
    <source>
        <strain evidence="2 3">HDW9A</strain>
    </source>
</reference>
<feature type="domain" description="NAD(P)-binding" evidence="1">
    <location>
        <begin position="75"/>
        <end position="134"/>
    </location>
</feature>
<dbReference type="InterPro" id="IPR036291">
    <property type="entry name" value="NAD(P)-bd_dom_sf"/>
</dbReference>
<dbReference type="Proteomes" id="UP000503441">
    <property type="component" value="Chromosome"/>
</dbReference>
<dbReference type="SUPFAM" id="SSF51735">
    <property type="entry name" value="NAD(P)-binding Rossmann-fold domains"/>
    <property type="match status" value="1"/>
</dbReference>
<accession>A0ABX6K0F2</accession>
<sequence>MLADRGDEVTAVIRGLDHAAEVSPAGAEPLVADIEQFDVDGLARLIAGHDVVVWLAGAGGGNPARTVRIDRDAAIRSMAGAGEHLRASKLDWTVLGPRTLALESGSGCIDTTAETSAQTSRANVAAVIAETLADSGTIHRTIRFNDGETEIAEALHPAR</sequence>
<proteinExistence type="predicted"/>
<protein>
    <submittedName>
        <fullName evidence="2">NAD(P)H-binding protein</fullName>
    </submittedName>
</protein>
<keyword evidence="3" id="KW-1185">Reference proteome</keyword>
<dbReference type="EMBL" id="CP049933">
    <property type="protein sequence ID" value="QIM19666.1"/>
    <property type="molecule type" value="Genomic_DNA"/>
</dbReference>
<name>A0ABX6K0F2_9MICO</name>
<dbReference type="Gene3D" id="3.40.50.720">
    <property type="entry name" value="NAD(P)-binding Rossmann-like Domain"/>
    <property type="match status" value="2"/>
</dbReference>
<organism evidence="2 3">
    <name type="scientific">Leucobacter coleopterorum</name>
    <dbReference type="NCBI Taxonomy" id="2714933"/>
    <lineage>
        <taxon>Bacteria</taxon>
        <taxon>Bacillati</taxon>
        <taxon>Actinomycetota</taxon>
        <taxon>Actinomycetes</taxon>
        <taxon>Micrococcales</taxon>
        <taxon>Microbacteriaceae</taxon>
        <taxon>Leucobacter</taxon>
    </lineage>
</organism>